<comment type="caution">
    <text evidence="1">The sequence shown here is derived from an EMBL/GenBank/DDBJ whole genome shotgun (WGS) entry which is preliminary data.</text>
</comment>
<evidence type="ECO:0000313" key="2">
    <source>
        <dbReference type="Proteomes" id="UP000033651"/>
    </source>
</evidence>
<dbReference type="AlphaFoldDB" id="A0A0F3KGM6"/>
<keyword evidence="2" id="KW-1185">Reference proteome</keyword>
<reference evidence="1 2" key="1">
    <citation type="submission" date="2015-03" db="EMBL/GenBank/DDBJ databases">
        <title>Draft genome sequence of Luteibacter yeojuensis strain SU11.</title>
        <authorList>
            <person name="Sulaiman J."/>
            <person name="Priya K."/>
            <person name="Chan K.-G."/>
        </authorList>
    </citation>
    <scope>NUCLEOTIDE SEQUENCE [LARGE SCALE GENOMIC DNA]</scope>
    <source>
        <strain evidence="1 2">SU11</strain>
    </source>
</reference>
<sequence length="87" mass="9638">MLAQYVHPAPGALYRIVSHGHRWRALRDNEELARYDSAEDAVRGLRELEPTARLPRRLGDWRFLPAAALAHLSPPTAAAMARLASAA</sequence>
<proteinExistence type="predicted"/>
<evidence type="ECO:0000313" key="1">
    <source>
        <dbReference type="EMBL" id="KJV30306.1"/>
    </source>
</evidence>
<accession>A0A0F3KGM6</accession>
<protein>
    <submittedName>
        <fullName evidence="1">Uncharacterized protein</fullName>
    </submittedName>
</protein>
<name>A0A0F3KGM6_9GAMM</name>
<dbReference type="RefSeq" id="WP_045830462.1">
    <property type="nucleotide sequence ID" value="NZ_JZRB01000033.1"/>
</dbReference>
<dbReference type="OrthoDB" id="5955333at2"/>
<dbReference type="EMBL" id="JZRB01000033">
    <property type="protein sequence ID" value="KJV30306.1"/>
    <property type="molecule type" value="Genomic_DNA"/>
</dbReference>
<gene>
    <name evidence="1" type="ORF">VI08_15195</name>
</gene>
<organism evidence="1 2">
    <name type="scientific">Luteibacter yeojuensis</name>
    <dbReference type="NCBI Taxonomy" id="345309"/>
    <lineage>
        <taxon>Bacteria</taxon>
        <taxon>Pseudomonadati</taxon>
        <taxon>Pseudomonadota</taxon>
        <taxon>Gammaproteobacteria</taxon>
        <taxon>Lysobacterales</taxon>
        <taxon>Rhodanobacteraceae</taxon>
        <taxon>Luteibacter</taxon>
    </lineage>
</organism>
<dbReference type="PATRIC" id="fig|345309.4.peg.2643"/>
<dbReference type="Proteomes" id="UP000033651">
    <property type="component" value="Unassembled WGS sequence"/>
</dbReference>